<feature type="compositionally biased region" description="Low complexity" evidence="1">
    <location>
        <begin position="1202"/>
        <end position="1213"/>
    </location>
</feature>
<feature type="region of interest" description="Disordered" evidence="1">
    <location>
        <begin position="798"/>
        <end position="829"/>
    </location>
</feature>
<dbReference type="Gene3D" id="3.30.710.10">
    <property type="entry name" value="Potassium Channel Kv1.1, Chain A"/>
    <property type="match status" value="1"/>
</dbReference>
<feature type="region of interest" description="Disordered" evidence="1">
    <location>
        <begin position="594"/>
        <end position="616"/>
    </location>
</feature>
<protein>
    <submittedName>
        <fullName evidence="4 5">Uncharacterized protein LOC101846199 isoform X1</fullName>
    </submittedName>
</protein>
<feature type="region of interest" description="Disordered" evidence="1">
    <location>
        <begin position="539"/>
        <end position="564"/>
    </location>
</feature>
<proteinExistence type="predicted"/>
<feature type="region of interest" description="Disordered" evidence="1">
    <location>
        <begin position="972"/>
        <end position="991"/>
    </location>
</feature>
<feature type="compositionally biased region" description="Polar residues" evidence="1">
    <location>
        <begin position="844"/>
        <end position="862"/>
    </location>
</feature>
<feature type="region of interest" description="Disordered" evidence="1">
    <location>
        <begin position="1709"/>
        <end position="1770"/>
    </location>
</feature>
<feature type="compositionally biased region" description="Polar residues" evidence="1">
    <location>
        <begin position="1134"/>
        <end position="1148"/>
    </location>
</feature>
<feature type="region of interest" description="Disordered" evidence="1">
    <location>
        <begin position="1812"/>
        <end position="1853"/>
    </location>
</feature>
<evidence type="ECO:0000313" key="5">
    <source>
        <dbReference type="RefSeq" id="XP_005093704.1"/>
    </source>
</evidence>
<dbReference type="PROSITE" id="PS50097">
    <property type="entry name" value="BTB"/>
    <property type="match status" value="1"/>
</dbReference>
<feature type="compositionally biased region" description="Basic and acidic residues" evidence="1">
    <location>
        <begin position="818"/>
        <end position="828"/>
    </location>
</feature>
<feature type="domain" description="BTB" evidence="2">
    <location>
        <begin position="1624"/>
        <end position="1686"/>
    </location>
</feature>
<dbReference type="Gene3D" id="1.25.10.10">
    <property type="entry name" value="Leucine-rich Repeat Variant"/>
    <property type="match status" value="1"/>
</dbReference>
<accession>A0ABM0JHD7</accession>
<evidence type="ECO:0000259" key="2">
    <source>
        <dbReference type="PROSITE" id="PS50097"/>
    </source>
</evidence>
<evidence type="ECO:0000313" key="4">
    <source>
        <dbReference type="RefSeq" id="XP_005093703.1"/>
    </source>
</evidence>
<dbReference type="GeneID" id="101846199"/>
<dbReference type="SMART" id="SM00185">
    <property type="entry name" value="ARM"/>
    <property type="match status" value="5"/>
</dbReference>
<feature type="compositionally biased region" description="Polar residues" evidence="1">
    <location>
        <begin position="594"/>
        <end position="606"/>
    </location>
</feature>
<dbReference type="InterPro" id="IPR000225">
    <property type="entry name" value="Armadillo"/>
</dbReference>
<dbReference type="SUPFAM" id="SSF54695">
    <property type="entry name" value="POZ domain"/>
    <property type="match status" value="1"/>
</dbReference>
<dbReference type="PANTHER" id="PTHR23312">
    <property type="entry name" value="ARMC5 ARMADILLO REPEAT-CONTAINING -RELATED"/>
    <property type="match status" value="1"/>
</dbReference>
<feature type="region of interest" description="Disordered" evidence="1">
    <location>
        <begin position="844"/>
        <end position="869"/>
    </location>
</feature>
<reference evidence="4 5" key="1">
    <citation type="submission" date="2025-05" db="UniProtKB">
        <authorList>
            <consortium name="RefSeq"/>
        </authorList>
    </citation>
    <scope>IDENTIFICATION</scope>
</reference>
<name>A0ABM0JHD7_APLCA</name>
<dbReference type="SUPFAM" id="SSF48371">
    <property type="entry name" value="ARM repeat"/>
    <property type="match status" value="1"/>
</dbReference>
<feature type="compositionally biased region" description="Low complexity" evidence="1">
    <location>
        <begin position="628"/>
        <end position="665"/>
    </location>
</feature>
<sequence>MDVHKEVRKVFSELQNGHGSSLYGALIMLRSTLIKSRPAMQQLIEGGFIKLLLQLLEDRARHVNKVKTADIIMSTLANVCIEESVRDKVVACDGIAVIVRVAKASEEASIHNRAIRALANLAQERANCEAILDLEVPSFVANQLMVVQDVECQSTYCRALRLLGQTKDDVKRLVEESQAVQAVAGLIKGDNKKIVLKSLRMLAEFSALRCCPGFTGQILAANVLEELVHLSEDKEDQENQDTSRLSLSLLLRLCEHEIIRPALGSAGFIALMVKLLHKAEDGGSQGVNVVAVLNALCLCSKEAVNRVKIRDTEGLEVMLSALRGGEGEGESLAEGRFAVLYDRIISSLVNFLYNDDCLLHLQELGLVRVLLSHLKRCCQFEAQEDDFRKQTADLAMALVRDLESECKTLSGVTMTNEVEGEICGAEELLVHGKNSSAADELHEDAVNAEIGCDDSRSVSENCVEGEVAKEITRSETTDVSDLVNEDKLSSDENVANNVEQPMREFEEVPVGSLSRNDRDPLLIDSDRAVDDGAEVAVETVDSDHHDHGQPGPGPSRHVFSINSPSYQSETSWRLEDYTQGVTCKNFASDHSAVGQQPFLQPSSSHPAQEGAGYPSPYSPLSANVSYYSPSQSSPSYAQSSPSRSSPSYAQSSPSRSFTSSPARSTVDQFSPDWTISSPGHQAAVFSPFREFVSQSPNSPGDAGYSTIQISLEGNPVPVRSSISSIDRECREPPSPVFNSQMSLMSQSSVVDSVTFPNSPHQTAVFEDQMAQELMSTQHGAGPSRAQFVIVPLSQESELSAQNPVYSASEDDDEDEDDTKVNENADGTKKTQQVFSLNEGPSVEAMSSSSFCQSPKNTAFSSDEMSRIPPSLKEGEKASEAWYSVPVAGASSFEVTCETSEDVSRIGCGEKCRDSDTLHNLNDSKIGSETNSPKPFIEVYLGETSPKRRRLEESVISNVVGGSGELQDVARNNRQPSLGFNPLRTDVLTGGDDDTQEQMEVMMSVSETPPSGQPAKADSSQELKNHPQSRVLELSRSLSFETSQVASTSSGVQFHRMSSYPGKLKRPVSSKSGASTKQLGVRSAMSSLASTSPFSRHGSSSPFYSNSPYRSPMPEPFSSPHPNEPELDPLRVKTSESPTVSSEAFTETGEQGKVRAGDVEAVDQATVSGRSEVSAVKRVSEESVNGAAASDKKDSRNPVVAGSSSSRAESRSSAVQTSDARTRSMVQVSERVQKILRITESNILILLSRLSVKTYPIALVEPDVFCCLLSYLRFAPNPMPRCVRILHRLLGHPLCFHSFLLMQAPGLVFKYLVLERDGLLPRSFFSREPGDNRSLRQRVGLHFLGLDTHEVSGSQASDFGKKMDFEFGGDAYSKIMSPSSAGSLFRGRPSLSEDSQSARDGSAADTTEPVGEASRALNCHSNALKFVHYLCNTAVSKYGEGEIKHVLTMGSVQDQLSCIISLLYLPVAGIDGMREVLLKKYPLFDTALACLFMATAPTTREAIVVALTLLVGMEEPSKLLSGRPQLHACPDTEDVLGDATSQQQQHQERQTLPKNLRDPFVFFKESSRTRNNSSLVLLAKVKTLRELCCGQARPRSKVTQRSKGNRSEAVEGASLCVYQTLSDDFDTRLVVENGATLYFYANRQVLVRKSAVFAAMLSGMYKESHKSDIVISDVNLFGFEFVIHYLHGCSSGCPVIDSLLPKGLTSSTEQVGHSRTARQSANISQPKQAQQSANISQPNRSELNVLPSSSSGIDSQTEETPSSAHDIPCFSGTASASEMSTISSPCAVISSSSRKQLQDFSAKLAVSEDSLDSLSLGDKNDVTPPDSIAMDTQGSRDNGQGIDEGGATETGTTDNATLSTEAAELKELEDRVDMCADLLAVADRFLLDDLMDYVGWVLSYSCLHPHTCFAVFQLACFYKLELVAVDCARESFTSDIQPWEVASMYEELAACGYRDAARTALARLLLSCEV</sequence>
<feature type="region of interest" description="Disordered" evidence="1">
    <location>
        <begin position="1379"/>
        <end position="1408"/>
    </location>
</feature>
<dbReference type="InterPro" id="IPR000210">
    <property type="entry name" value="BTB/POZ_dom"/>
</dbReference>
<feature type="region of interest" description="Disordered" evidence="1">
    <location>
        <begin position="1003"/>
        <end position="1029"/>
    </location>
</feature>
<keyword evidence="3" id="KW-1185">Reference proteome</keyword>
<organism evidence="3 4">
    <name type="scientific">Aplysia californica</name>
    <name type="common">California sea hare</name>
    <dbReference type="NCBI Taxonomy" id="6500"/>
    <lineage>
        <taxon>Eukaryota</taxon>
        <taxon>Metazoa</taxon>
        <taxon>Spiralia</taxon>
        <taxon>Lophotrochozoa</taxon>
        <taxon>Mollusca</taxon>
        <taxon>Gastropoda</taxon>
        <taxon>Heterobranchia</taxon>
        <taxon>Euthyneura</taxon>
        <taxon>Tectipleura</taxon>
        <taxon>Aplysiida</taxon>
        <taxon>Aplysioidea</taxon>
        <taxon>Aplysiidae</taxon>
        <taxon>Aplysia</taxon>
    </lineage>
</organism>
<dbReference type="SMART" id="SM00225">
    <property type="entry name" value="BTB"/>
    <property type="match status" value="1"/>
</dbReference>
<feature type="compositionally biased region" description="Polar residues" evidence="1">
    <location>
        <begin position="1068"/>
        <end position="1108"/>
    </location>
</feature>
<gene>
    <name evidence="4 5" type="primary">LOC101846199</name>
</gene>
<dbReference type="Proteomes" id="UP000694888">
    <property type="component" value="Unplaced"/>
</dbReference>
<dbReference type="RefSeq" id="XP_005093703.1">
    <property type="nucleotide sequence ID" value="XM_005093646.3"/>
</dbReference>
<dbReference type="PANTHER" id="PTHR23312:SF8">
    <property type="entry name" value="ARMADILLO REPEAT-CONTAINING PROTEIN 5"/>
    <property type="match status" value="1"/>
</dbReference>
<dbReference type="InterPro" id="IPR011333">
    <property type="entry name" value="SKP1/BTB/POZ_sf"/>
</dbReference>
<dbReference type="Pfam" id="PF24768">
    <property type="entry name" value="ARM_ARMC5"/>
    <property type="match status" value="1"/>
</dbReference>
<dbReference type="RefSeq" id="XP_005093704.1">
    <property type="nucleotide sequence ID" value="XM_005093647.3"/>
</dbReference>
<feature type="region of interest" description="Disordered" evidence="1">
    <location>
        <begin position="1057"/>
        <end position="1222"/>
    </location>
</feature>
<dbReference type="InterPro" id="IPR016024">
    <property type="entry name" value="ARM-type_fold"/>
</dbReference>
<dbReference type="InterPro" id="IPR055445">
    <property type="entry name" value="ARM_ARMC5"/>
</dbReference>
<evidence type="ECO:0000256" key="1">
    <source>
        <dbReference type="SAM" id="MobiDB-lite"/>
    </source>
</evidence>
<feature type="compositionally biased region" description="Polar residues" evidence="1">
    <location>
        <begin position="1709"/>
        <end position="1762"/>
    </location>
</feature>
<feature type="region of interest" description="Disordered" evidence="1">
    <location>
        <begin position="1530"/>
        <end position="1549"/>
    </location>
</feature>
<feature type="compositionally biased region" description="Low complexity" evidence="1">
    <location>
        <begin position="1844"/>
        <end position="1853"/>
    </location>
</feature>
<evidence type="ECO:0000313" key="3">
    <source>
        <dbReference type="Proteomes" id="UP000694888"/>
    </source>
</evidence>
<feature type="compositionally biased region" description="Acidic residues" evidence="1">
    <location>
        <begin position="808"/>
        <end position="817"/>
    </location>
</feature>
<dbReference type="InterPro" id="IPR011989">
    <property type="entry name" value="ARM-like"/>
</dbReference>
<dbReference type="Pfam" id="PF00651">
    <property type="entry name" value="BTB"/>
    <property type="match status" value="1"/>
</dbReference>
<feature type="region of interest" description="Disordered" evidence="1">
    <location>
        <begin position="628"/>
        <end position="673"/>
    </location>
</feature>